<dbReference type="GO" id="GO:0003950">
    <property type="term" value="F:NAD+ poly-ADP-ribosyltransferase activity"/>
    <property type="evidence" value="ECO:0007669"/>
    <property type="project" value="InterPro"/>
</dbReference>
<protein>
    <recommendedName>
        <fullName evidence="2">PARP catalytic domain-containing protein</fullName>
    </recommendedName>
</protein>
<proteinExistence type="predicted"/>
<dbReference type="InterPro" id="IPR009030">
    <property type="entry name" value="Growth_fac_rcpt_cys_sf"/>
</dbReference>
<dbReference type="InterPro" id="IPR012317">
    <property type="entry name" value="Poly(ADP-ribose)pol_cat_dom"/>
</dbReference>
<dbReference type="AlphaFoldDB" id="A0A4Q2D3K8"/>
<evidence type="ECO:0000256" key="1">
    <source>
        <dbReference type="SAM" id="MobiDB-lite"/>
    </source>
</evidence>
<feature type="region of interest" description="Disordered" evidence="1">
    <location>
        <begin position="1"/>
        <end position="62"/>
    </location>
</feature>
<feature type="domain" description="PARP catalytic" evidence="2">
    <location>
        <begin position="193"/>
        <end position="343"/>
    </location>
</feature>
<feature type="compositionally biased region" description="Acidic residues" evidence="1">
    <location>
        <begin position="12"/>
        <end position="35"/>
    </location>
</feature>
<dbReference type="Proteomes" id="UP000290288">
    <property type="component" value="Unassembled WGS sequence"/>
</dbReference>
<dbReference type="OrthoDB" id="9514740at2759"/>
<comment type="caution">
    <text evidence="3">The sequence shown here is derived from an EMBL/GenBank/DDBJ whole genome shotgun (WGS) entry which is preliminary data.</text>
</comment>
<evidence type="ECO:0000313" key="4">
    <source>
        <dbReference type="Proteomes" id="UP000290288"/>
    </source>
</evidence>
<organism evidence="3 4">
    <name type="scientific">Candolleomyces aberdarensis</name>
    <dbReference type="NCBI Taxonomy" id="2316362"/>
    <lineage>
        <taxon>Eukaryota</taxon>
        <taxon>Fungi</taxon>
        <taxon>Dikarya</taxon>
        <taxon>Basidiomycota</taxon>
        <taxon>Agaricomycotina</taxon>
        <taxon>Agaricomycetes</taxon>
        <taxon>Agaricomycetidae</taxon>
        <taxon>Agaricales</taxon>
        <taxon>Agaricineae</taxon>
        <taxon>Psathyrellaceae</taxon>
        <taxon>Candolleomyces</taxon>
    </lineage>
</organism>
<evidence type="ECO:0000313" key="3">
    <source>
        <dbReference type="EMBL" id="RXW12755.1"/>
    </source>
</evidence>
<dbReference type="SUPFAM" id="SSF57184">
    <property type="entry name" value="Growth factor receptor domain"/>
    <property type="match status" value="1"/>
</dbReference>
<dbReference type="SUPFAM" id="SSF56399">
    <property type="entry name" value="ADP-ribosylation"/>
    <property type="match status" value="1"/>
</dbReference>
<gene>
    <name evidence="3" type="ORF">EST38_g13100</name>
</gene>
<reference evidence="3 4" key="1">
    <citation type="submission" date="2019-01" db="EMBL/GenBank/DDBJ databases">
        <title>Draft genome sequence of Psathyrella aberdarensis IHI B618.</title>
        <authorList>
            <person name="Buettner E."/>
            <person name="Kellner H."/>
        </authorList>
    </citation>
    <scope>NUCLEOTIDE SEQUENCE [LARGE SCALE GENOMIC DNA]</scope>
    <source>
        <strain evidence="3 4">IHI B618</strain>
    </source>
</reference>
<sequence>MASKRFPYPSELDSDDEGSIEYDWDDDSQPDDDDLDYRHHFQPRRAGDVPRAPSSPPRYHSVPSLHSNAAAFRKPPSGYIAVPVCVKHKPLCVVCKKQTVYKDYVTCGTTCIEKLYKDGPSDTTMCTYCHRRPKFSGKEQCGRTCADKAKHACLLCKTRPKNKKYNFCGKTCKGIATKSTPLILEIPKGHITYDMVENKFKGGWKTGTPPAITKIFKVIENDAFLKPYDAYRKRAGPKENYLYHGTKRQCQLGVSTTQLCASATCAICSILKTSYKVEMAGQGSFGRGVYNSSASNKAFGYCGAGGAMLLNKVVLGKSVQVSSGISSCPAGYDSVVYDPQGASNETIVYSNDALRPVFLIMFQ</sequence>
<name>A0A4Q2D3K8_9AGAR</name>
<evidence type="ECO:0000259" key="2">
    <source>
        <dbReference type="Pfam" id="PF00644"/>
    </source>
</evidence>
<dbReference type="Pfam" id="PF00644">
    <property type="entry name" value="PARP"/>
    <property type="match status" value="1"/>
</dbReference>
<keyword evidence="4" id="KW-1185">Reference proteome</keyword>
<dbReference type="EMBL" id="SDEE01001131">
    <property type="protein sequence ID" value="RXW12755.1"/>
    <property type="molecule type" value="Genomic_DNA"/>
</dbReference>
<dbReference type="Gene3D" id="3.90.228.10">
    <property type="match status" value="1"/>
</dbReference>
<accession>A0A4Q2D3K8</accession>